<dbReference type="AlphaFoldDB" id="A0A6C0CAF1"/>
<reference evidence="1" key="1">
    <citation type="journal article" date="2020" name="Nature">
        <title>Giant virus diversity and host interactions through global metagenomics.</title>
        <authorList>
            <person name="Schulz F."/>
            <person name="Roux S."/>
            <person name="Paez-Espino D."/>
            <person name="Jungbluth S."/>
            <person name="Walsh D.A."/>
            <person name="Denef V.J."/>
            <person name="McMahon K.D."/>
            <person name="Konstantinidis K.T."/>
            <person name="Eloe-Fadrosh E.A."/>
            <person name="Kyrpides N.C."/>
            <person name="Woyke T."/>
        </authorList>
    </citation>
    <scope>NUCLEOTIDE SEQUENCE</scope>
    <source>
        <strain evidence="1">GVMAG-M-3300020192-26</strain>
    </source>
</reference>
<evidence type="ECO:0000313" key="1">
    <source>
        <dbReference type="EMBL" id="QHT01421.1"/>
    </source>
</evidence>
<protein>
    <submittedName>
        <fullName evidence="1">Uncharacterized protein</fullName>
    </submittedName>
</protein>
<organism evidence="1">
    <name type="scientific">viral metagenome</name>
    <dbReference type="NCBI Taxonomy" id="1070528"/>
    <lineage>
        <taxon>unclassified sequences</taxon>
        <taxon>metagenomes</taxon>
        <taxon>organismal metagenomes</taxon>
    </lineage>
</organism>
<name>A0A6C0CAF1_9ZZZZ</name>
<accession>A0A6C0CAF1</accession>
<sequence length="162" mass="18924">MENIKVLSVDTLLKKLRNDLVTTLIEHDDNIKMDGPVITFKCKNRKHTFVQQSNGDWTVITKYDGSLSSRNGSNNWHGQTTYGYTGDYRKKFYMNLMKRLFKDNKIKYAELDSGVYVEKKVLIYDEQSGMIKIKSLDGKSEYDISMFELMTKSEAMYKIQNE</sequence>
<proteinExistence type="predicted"/>
<dbReference type="EMBL" id="MN739372">
    <property type="protein sequence ID" value="QHT01421.1"/>
    <property type="molecule type" value="Genomic_DNA"/>
</dbReference>